<dbReference type="AlphaFoldDB" id="A0A6C0IWJ8"/>
<dbReference type="SUPFAM" id="SSF88874">
    <property type="entry name" value="Receptor-binding domain of short tail fibre protein gp12"/>
    <property type="match status" value="1"/>
</dbReference>
<dbReference type="EMBL" id="MN740254">
    <property type="protein sequence ID" value="QHT96217.1"/>
    <property type="molecule type" value="Genomic_DNA"/>
</dbReference>
<proteinExistence type="predicted"/>
<sequence length="264" mass="29502">MNSEHNDYILFGLIFTFIYLKYENICNKNNIEKMSNIDEILNQINSIYKVDISSIKNLSDISKILQYKDNLIIPGNIQMKGNLSITGTCNYIPTGLVIAFNGLKPPIGWAVCDGKNNTPDLRGRFIVGYNNDPKLEYNKIGNKGGKDKHKLSINELPKHTHVIKSEPNHTHSYNLRPTSKNVNNTKYLSKARYNHNGGPTKTSATGKHNHGGKTGNTGKNKALENRPKYYVLMYIMKVDPSINKDTLEKKLGGDSDIGGGNFNG</sequence>
<organism evidence="2">
    <name type="scientific">viral metagenome</name>
    <dbReference type="NCBI Taxonomy" id="1070528"/>
    <lineage>
        <taxon>unclassified sequences</taxon>
        <taxon>metagenomes</taxon>
        <taxon>organismal metagenomes</taxon>
    </lineage>
</organism>
<accession>A0A6C0IWJ8</accession>
<dbReference type="CDD" id="cd22641">
    <property type="entry name" value="C24-like"/>
    <property type="match status" value="1"/>
</dbReference>
<evidence type="ECO:0000256" key="1">
    <source>
        <dbReference type="SAM" id="MobiDB-lite"/>
    </source>
</evidence>
<reference evidence="2" key="1">
    <citation type="journal article" date="2020" name="Nature">
        <title>Giant virus diversity and host interactions through global metagenomics.</title>
        <authorList>
            <person name="Schulz F."/>
            <person name="Roux S."/>
            <person name="Paez-Espino D."/>
            <person name="Jungbluth S."/>
            <person name="Walsh D.A."/>
            <person name="Denef V.J."/>
            <person name="McMahon K.D."/>
            <person name="Konstantinidis K.T."/>
            <person name="Eloe-Fadrosh E.A."/>
            <person name="Kyrpides N.C."/>
            <person name="Woyke T."/>
        </authorList>
    </citation>
    <scope>NUCLEOTIDE SEQUENCE</scope>
    <source>
        <strain evidence="2">GVMAG-M-3300024302-11</strain>
    </source>
</reference>
<protein>
    <recommendedName>
        <fullName evidence="3">Phage tail collar domain-containing protein</fullName>
    </recommendedName>
</protein>
<feature type="region of interest" description="Disordered" evidence="1">
    <location>
        <begin position="192"/>
        <end position="222"/>
    </location>
</feature>
<evidence type="ECO:0000313" key="2">
    <source>
        <dbReference type="EMBL" id="QHT96217.1"/>
    </source>
</evidence>
<name>A0A6C0IWJ8_9ZZZZ</name>
<evidence type="ECO:0008006" key="3">
    <source>
        <dbReference type="Google" id="ProtNLM"/>
    </source>
</evidence>